<keyword evidence="3 5" id="KW-1133">Transmembrane helix</keyword>
<feature type="signal peptide" evidence="6">
    <location>
        <begin position="1"/>
        <end position="18"/>
    </location>
</feature>
<dbReference type="PANTHER" id="PTHR20661:SF0">
    <property type="entry name" value="PHOSPHATIDYLINOSITOL-GLYCAN BIOSYNTHESIS CLASS W PROTEIN"/>
    <property type="match status" value="1"/>
</dbReference>
<dbReference type="GO" id="GO:0005783">
    <property type="term" value="C:endoplasmic reticulum"/>
    <property type="evidence" value="ECO:0007669"/>
    <property type="project" value="TreeGrafter"/>
</dbReference>
<evidence type="ECO:0000313" key="7">
    <source>
        <dbReference type="EMBL" id="GBN62267.1"/>
    </source>
</evidence>
<evidence type="ECO:0000256" key="3">
    <source>
        <dbReference type="ARBA" id="ARBA00022989"/>
    </source>
</evidence>
<evidence type="ECO:0000256" key="1">
    <source>
        <dbReference type="ARBA" id="ARBA00004141"/>
    </source>
</evidence>
<dbReference type="OrthoDB" id="15270at2759"/>
<sequence>SSFPIFLLGFIRLAATTAVGYHKVVPEYGVHWNFFFTFALTKMICYTILYVIKLPAGLLAVATVVIHQLVLSKAGLATLIVSEMRRNFFEANKEGIGSLLGFVTLYFCGVQLGKVVWKQG</sequence>
<keyword evidence="8" id="KW-1185">Reference proteome</keyword>
<dbReference type="GO" id="GO:0006506">
    <property type="term" value="P:GPI anchor biosynthetic process"/>
    <property type="evidence" value="ECO:0007669"/>
    <property type="project" value="InterPro"/>
</dbReference>
<organism evidence="7 8">
    <name type="scientific">Araneus ventricosus</name>
    <name type="common">Orbweaver spider</name>
    <name type="synonym">Epeira ventricosa</name>
    <dbReference type="NCBI Taxonomy" id="182803"/>
    <lineage>
        <taxon>Eukaryota</taxon>
        <taxon>Metazoa</taxon>
        <taxon>Ecdysozoa</taxon>
        <taxon>Arthropoda</taxon>
        <taxon>Chelicerata</taxon>
        <taxon>Arachnida</taxon>
        <taxon>Araneae</taxon>
        <taxon>Araneomorphae</taxon>
        <taxon>Entelegynae</taxon>
        <taxon>Araneoidea</taxon>
        <taxon>Araneidae</taxon>
        <taxon>Araneus</taxon>
    </lineage>
</organism>
<feature type="chain" id="PRO_5021347364" evidence="6">
    <location>
        <begin position="19"/>
        <end position="120"/>
    </location>
</feature>
<comment type="caution">
    <text evidence="7">The sequence shown here is derived from an EMBL/GenBank/DDBJ whole genome shotgun (WGS) entry which is preliminary data.</text>
</comment>
<keyword evidence="4 5" id="KW-0472">Membrane</keyword>
<dbReference type="EMBL" id="BGPR01299183">
    <property type="protein sequence ID" value="GBN62267.1"/>
    <property type="molecule type" value="Genomic_DNA"/>
</dbReference>
<feature type="non-terminal residue" evidence="7">
    <location>
        <position position="1"/>
    </location>
</feature>
<evidence type="ECO:0000313" key="8">
    <source>
        <dbReference type="Proteomes" id="UP000499080"/>
    </source>
</evidence>
<dbReference type="GO" id="GO:0016020">
    <property type="term" value="C:membrane"/>
    <property type="evidence" value="ECO:0007669"/>
    <property type="project" value="UniProtKB-SubCell"/>
</dbReference>
<dbReference type="InterPro" id="IPR009447">
    <property type="entry name" value="PIGW/GWT1"/>
</dbReference>
<comment type="subcellular location">
    <subcellularLocation>
        <location evidence="1">Membrane</location>
        <topology evidence="1">Multi-pass membrane protein</topology>
    </subcellularLocation>
</comment>
<name>A0A4Y2QGG1_ARAVE</name>
<dbReference type="GO" id="GO:0032216">
    <property type="term" value="F:glucosaminyl-phosphatidylinositol O-acyltransferase activity"/>
    <property type="evidence" value="ECO:0007669"/>
    <property type="project" value="TreeGrafter"/>
</dbReference>
<keyword evidence="2 5" id="KW-0812">Transmembrane</keyword>
<dbReference type="Proteomes" id="UP000499080">
    <property type="component" value="Unassembled WGS sequence"/>
</dbReference>
<evidence type="ECO:0000256" key="2">
    <source>
        <dbReference type="ARBA" id="ARBA00022692"/>
    </source>
</evidence>
<keyword evidence="6" id="KW-0732">Signal</keyword>
<proteinExistence type="predicted"/>
<dbReference type="AlphaFoldDB" id="A0A4Y2QGG1"/>
<dbReference type="Pfam" id="PF06423">
    <property type="entry name" value="GWT1"/>
    <property type="match status" value="1"/>
</dbReference>
<gene>
    <name evidence="7" type="primary">pigw</name>
    <name evidence="7" type="ORF">AVEN_226611_1</name>
</gene>
<dbReference type="GO" id="GO:0072659">
    <property type="term" value="P:protein localization to plasma membrane"/>
    <property type="evidence" value="ECO:0007669"/>
    <property type="project" value="TreeGrafter"/>
</dbReference>
<protein>
    <submittedName>
        <fullName evidence="7">Phosphatidylinositol-glycan biosynthesis class W protein</fullName>
    </submittedName>
</protein>
<evidence type="ECO:0000256" key="4">
    <source>
        <dbReference type="ARBA" id="ARBA00023136"/>
    </source>
</evidence>
<dbReference type="PANTHER" id="PTHR20661">
    <property type="entry name" value="PHOSPHATIDYLINOSITOL-GLYCAN BIOSYNTHESIS CLASS W PROTEIN"/>
    <property type="match status" value="1"/>
</dbReference>
<evidence type="ECO:0000256" key="6">
    <source>
        <dbReference type="SAM" id="SignalP"/>
    </source>
</evidence>
<feature type="transmembrane region" description="Helical" evidence="5">
    <location>
        <begin position="96"/>
        <end position="117"/>
    </location>
</feature>
<feature type="transmembrane region" description="Helical" evidence="5">
    <location>
        <begin position="59"/>
        <end position="81"/>
    </location>
</feature>
<evidence type="ECO:0000256" key="5">
    <source>
        <dbReference type="SAM" id="Phobius"/>
    </source>
</evidence>
<accession>A0A4Y2QGG1</accession>
<feature type="transmembrane region" description="Helical" evidence="5">
    <location>
        <begin position="30"/>
        <end position="52"/>
    </location>
</feature>
<reference evidence="7 8" key="1">
    <citation type="journal article" date="2019" name="Sci. Rep.">
        <title>Orb-weaving spider Araneus ventricosus genome elucidates the spidroin gene catalogue.</title>
        <authorList>
            <person name="Kono N."/>
            <person name="Nakamura H."/>
            <person name="Ohtoshi R."/>
            <person name="Moran D.A.P."/>
            <person name="Shinohara A."/>
            <person name="Yoshida Y."/>
            <person name="Fujiwara M."/>
            <person name="Mori M."/>
            <person name="Tomita M."/>
            <person name="Arakawa K."/>
        </authorList>
    </citation>
    <scope>NUCLEOTIDE SEQUENCE [LARGE SCALE GENOMIC DNA]</scope>
</reference>